<feature type="region of interest" description="Disordered" evidence="1">
    <location>
        <begin position="131"/>
        <end position="151"/>
    </location>
</feature>
<gene>
    <name evidence="3" type="ORF">QFZ46_000920</name>
</gene>
<keyword evidence="2" id="KW-0732">Signal</keyword>
<feature type="region of interest" description="Disordered" evidence="1">
    <location>
        <begin position="29"/>
        <end position="72"/>
    </location>
</feature>
<evidence type="ECO:0000256" key="1">
    <source>
        <dbReference type="SAM" id="MobiDB-lite"/>
    </source>
</evidence>
<keyword evidence="4" id="KW-1185">Reference proteome</keyword>
<name>A0ABU0P610_9MICO</name>
<organism evidence="3 4">
    <name type="scientific">Microbacterium murale</name>
    <dbReference type="NCBI Taxonomy" id="1081040"/>
    <lineage>
        <taxon>Bacteria</taxon>
        <taxon>Bacillati</taxon>
        <taxon>Actinomycetota</taxon>
        <taxon>Actinomycetes</taxon>
        <taxon>Micrococcales</taxon>
        <taxon>Microbacteriaceae</taxon>
        <taxon>Microbacterium</taxon>
    </lineage>
</organism>
<accession>A0ABU0P610</accession>
<reference evidence="3 4" key="1">
    <citation type="submission" date="2023-07" db="EMBL/GenBank/DDBJ databases">
        <title>Comparative genomics of wheat-associated soil bacteria to identify genetic determinants of phenazine resistance.</title>
        <authorList>
            <person name="Mouncey N."/>
        </authorList>
    </citation>
    <scope>NUCLEOTIDE SEQUENCE [LARGE SCALE GENOMIC DNA]</scope>
    <source>
        <strain evidence="3 4">W2I7</strain>
    </source>
</reference>
<evidence type="ECO:0000313" key="4">
    <source>
        <dbReference type="Proteomes" id="UP001239085"/>
    </source>
</evidence>
<feature type="chain" id="PRO_5047375023" evidence="2">
    <location>
        <begin position="21"/>
        <end position="164"/>
    </location>
</feature>
<evidence type="ECO:0000256" key="2">
    <source>
        <dbReference type="SAM" id="SignalP"/>
    </source>
</evidence>
<proteinExistence type="predicted"/>
<dbReference type="EMBL" id="JAUSXK010000001">
    <property type="protein sequence ID" value="MDQ0642760.1"/>
    <property type="molecule type" value="Genomic_DNA"/>
</dbReference>
<sequence length="164" mass="16974">MTSHRLAPALVVALVLFAGAALVGCAPEASISEPSPTAEQTSTSPTPSSPSPSPAPTTDSPEPPETPPTFTESELVQICIDVTTSVYDPGVVFDASGARIEKRTVTPEWLVLVPAQTNGYDGESVCTIGGSPTDPDIDMSSGSIQPLPEEQIQKLIRGENEGGE</sequence>
<dbReference type="PROSITE" id="PS51257">
    <property type="entry name" value="PROKAR_LIPOPROTEIN"/>
    <property type="match status" value="1"/>
</dbReference>
<dbReference type="Proteomes" id="UP001239085">
    <property type="component" value="Unassembled WGS sequence"/>
</dbReference>
<evidence type="ECO:0000313" key="3">
    <source>
        <dbReference type="EMBL" id="MDQ0642760.1"/>
    </source>
</evidence>
<dbReference type="RefSeq" id="WP_307358800.1">
    <property type="nucleotide sequence ID" value="NZ_JAUSXK010000001.1"/>
</dbReference>
<feature type="compositionally biased region" description="Low complexity" evidence="1">
    <location>
        <begin position="29"/>
        <end position="46"/>
    </location>
</feature>
<feature type="compositionally biased region" description="Pro residues" evidence="1">
    <location>
        <begin position="47"/>
        <end position="67"/>
    </location>
</feature>
<comment type="caution">
    <text evidence="3">The sequence shown here is derived from an EMBL/GenBank/DDBJ whole genome shotgun (WGS) entry which is preliminary data.</text>
</comment>
<feature type="signal peptide" evidence="2">
    <location>
        <begin position="1"/>
        <end position="20"/>
    </location>
</feature>
<protein>
    <submittedName>
        <fullName evidence="3">Uncharacterized protein</fullName>
    </submittedName>
</protein>